<dbReference type="Proteomes" id="UP000693738">
    <property type="component" value="Unassembled WGS sequence"/>
</dbReference>
<evidence type="ECO:0000256" key="1">
    <source>
        <dbReference type="ARBA" id="ARBA00006199"/>
    </source>
</evidence>
<reference evidence="11" key="1">
    <citation type="submission" date="2021-05" db="EMBL/GenBank/DDBJ databases">
        <authorList>
            <person name="Khan N."/>
        </authorList>
    </citation>
    <scope>NUCLEOTIDE SEQUENCE</scope>
</reference>
<dbReference type="GO" id="GO:0005737">
    <property type="term" value="C:cytoplasm"/>
    <property type="evidence" value="ECO:0007669"/>
    <property type="project" value="UniProtKB-SubCell"/>
</dbReference>
<comment type="subcellular location">
    <subcellularLocation>
        <location evidence="9">Cytoplasm</location>
    </subcellularLocation>
    <subcellularLocation>
        <location evidence="9">Nucleus</location>
    </subcellularLocation>
</comment>
<evidence type="ECO:0000256" key="8">
    <source>
        <dbReference type="ARBA" id="ARBA00025651"/>
    </source>
</evidence>
<evidence type="ECO:0000313" key="11">
    <source>
        <dbReference type="EMBL" id="CAG7560130.1"/>
    </source>
</evidence>
<evidence type="ECO:0000256" key="7">
    <source>
        <dbReference type="ARBA" id="ARBA00023242"/>
    </source>
</evidence>
<evidence type="ECO:0000256" key="4">
    <source>
        <dbReference type="ARBA" id="ARBA00022448"/>
    </source>
</evidence>
<organism evidence="11 12">
    <name type="scientific">Fusarium equiseti</name>
    <name type="common">Fusarium scirpi</name>
    <dbReference type="NCBI Taxonomy" id="61235"/>
    <lineage>
        <taxon>Eukaryota</taxon>
        <taxon>Fungi</taxon>
        <taxon>Dikarya</taxon>
        <taxon>Ascomycota</taxon>
        <taxon>Pezizomycotina</taxon>
        <taxon>Sordariomycetes</taxon>
        <taxon>Hypocreomycetidae</taxon>
        <taxon>Hypocreales</taxon>
        <taxon>Nectriaceae</taxon>
        <taxon>Fusarium</taxon>
        <taxon>Fusarium incarnatum-equiseti species complex</taxon>
    </lineage>
</organism>
<feature type="region of interest" description="Disordered" evidence="10">
    <location>
        <begin position="1"/>
        <end position="57"/>
    </location>
</feature>
<comment type="similarity">
    <text evidence="1 9">Belongs to the cut8/STS1 family.</text>
</comment>
<evidence type="ECO:0000256" key="3">
    <source>
        <dbReference type="ARBA" id="ARBA00016204"/>
    </source>
</evidence>
<sequence>MNVLLTPQPPVFPHQHENPRISPQRSLSPFHNMNPRKRKADEDGDETMSPRSSPTISARALARPSKKVRGNEVIGRPLTLPRLLETLDTSQLRTVLERICESHPDIGHEVVTQAPRPSVSSAVEVLQGYETKLKDAIPYGETSPEYTYYRIKEPLIALIDALSDFTPQFLPPIETQPTKSLEFLSEATDFIHRLPDWEPQAYRHHKETAYEEISKAWALVINEAGKKGGGLNLHSGGWDQILSRHNEQSHGRLSSAINAMSMSVGWMGSNANAGPGGPSESNSILNQLMSGTYGAPVRVGPW</sequence>
<dbReference type="EMBL" id="CAJSTJ010000132">
    <property type="protein sequence ID" value="CAG7560130.1"/>
    <property type="molecule type" value="Genomic_DNA"/>
</dbReference>
<feature type="compositionally biased region" description="Polar residues" evidence="10">
    <location>
        <begin position="21"/>
        <end position="31"/>
    </location>
</feature>
<dbReference type="InterPro" id="IPR013868">
    <property type="entry name" value="Cut8/Sts1_fam"/>
</dbReference>
<protein>
    <recommendedName>
        <fullName evidence="3 9">Tethering factor for nuclear proteasome STS1</fullName>
    </recommendedName>
</protein>
<dbReference type="FunFam" id="1.20.58.1590:FF:000001">
    <property type="entry name" value="Tethering factor for nuclear proteasome STS1"/>
    <property type="match status" value="1"/>
</dbReference>
<evidence type="ECO:0000313" key="12">
    <source>
        <dbReference type="Proteomes" id="UP000693738"/>
    </source>
</evidence>
<proteinExistence type="inferred from homology"/>
<name>A0A8J2IM72_FUSEQ</name>
<comment type="subunit">
    <text evidence="2 9">Binds the proteasome.</text>
</comment>
<dbReference type="Pfam" id="PF08559">
    <property type="entry name" value="Cut8"/>
    <property type="match status" value="1"/>
</dbReference>
<keyword evidence="4 9" id="KW-0813">Transport</keyword>
<keyword evidence="7 9" id="KW-0539">Nucleus</keyword>
<keyword evidence="6 9" id="KW-0653">Protein transport</keyword>
<evidence type="ECO:0000256" key="9">
    <source>
        <dbReference type="RuleBase" id="RU368013"/>
    </source>
</evidence>
<evidence type="ECO:0000256" key="5">
    <source>
        <dbReference type="ARBA" id="ARBA00022490"/>
    </source>
</evidence>
<dbReference type="PANTHER" id="PTHR28032">
    <property type="entry name" value="FI02826P"/>
    <property type="match status" value="1"/>
</dbReference>
<dbReference type="GO" id="GO:0071630">
    <property type="term" value="P:nuclear protein quality control by the ubiquitin-proteasome system"/>
    <property type="evidence" value="ECO:0007669"/>
    <property type="project" value="UniProtKB-UniRule"/>
</dbReference>
<dbReference type="AlphaFoldDB" id="A0A8J2IM72"/>
<accession>A0A8J2IM72</accession>
<keyword evidence="5 9" id="KW-0963">Cytoplasm</keyword>
<comment type="caution">
    <text evidence="11">The sequence shown here is derived from an EMBL/GenBank/DDBJ whole genome shotgun (WGS) entry which is preliminary data.</text>
</comment>
<evidence type="ECO:0000256" key="10">
    <source>
        <dbReference type="SAM" id="MobiDB-lite"/>
    </source>
</evidence>
<dbReference type="GO" id="GO:0031144">
    <property type="term" value="P:proteasome localization"/>
    <property type="evidence" value="ECO:0007669"/>
    <property type="project" value="UniProtKB-UniRule"/>
</dbReference>
<evidence type="ECO:0000256" key="2">
    <source>
        <dbReference type="ARBA" id="ARBA00011464"/>
    </source>
</evidence>
<dbReference type="GO" id="GO:0031965">
    <property type="term" value="C:nuclear membrane"/>
    <property type="evidence" value="ECO:0007669"/>
    <property type="project" value="TreeGrafter"/>
</dbReference>
<gene>
    <name evidence="11" type="ORF">FEQUK3_LOCUS5826</name>
</gene>
<dbReference type="GO" id="GO:0070628">
    <property type="term" value="F:proteasome binding"/>
    <property type="evidence" value="ECO:0007669"/>
    <property type="project" value="TreeGrafter"/>
</dbReference>
<dbReference type="GO" id="GO:0015031">
    <property type="term" value="P:protein transport"/>
    <property type="evidence" value="ECO:0007669"/>
    <property type="project" value="UniProtKB-UniRule"/>
</dbReference>
<evidence type="ECO:0000256" key="6">
    <source>
        <dbReference type="ARBA" id="ARBA00022927"/>
    </source>
</evidence>
<dbReference type="PANTHER" id="PTHR28032:SF1">
    <property type="entry name" value="FI02826P"/>
    <property type="match status" value="1"/>
</dbReference>
<comment type="function">
    <text evidence="8 9">Involved in ubiquitin-mediated protein degradation. Regulatory factor in the ubiquitin/proteasome pathway that controls the turnover of proteasome substrates. Targets proteasomes to the nucleus and facilitates the degradation of nuclear proteins.</text>
</comment>